<dbReference type="PANTHER" id="PTHR42760:SF133">
    <property type="entry name" value="3-OXOACYL-[ACYL-CARRIER-PROTEIN] REDUCTASE"/>
    <property type="match status" value="1"/>
</dbReference>
<comment type="similarity">
    <text evidence="1">Belongs to the short-chain dehydrogenases/reductases (SDR) family.</text>
</comment>
<keyword evidence="2" id="KW-0560">Oxidoreductase</keyword>
<dbReference type="PRINTS" id="PR00081">
    <property type="entry name" value="GDHRDH"/>
</dbReference>
<evidence type="ECO:0000256" key="2">
    <source>
        <dbReference type="ARBA" id="ARBA00023002"/>
    </source>
</evidence>
<dbReference type="InterPro" id="IPR002347">
    <property type="entry name" value="SDR_fam"/>
</dbReference>
<evidence type="ECO:0000313" key="3">
    <source>
        <dbReference type="EMBL" id="KHO24113.1"/>
    </source>
</evidence>
<dbReference type="Proteomes" id="UP000031004">
    <property type="component" value="Unassembled WGS sequence"/>
</dbReference>
<dbReference type="PROSITE" id="PS00061">
    <property type="entry name" value="ADH_SHORT"/>
    <property type="match status" value="1"/>
</dbReference>
<dbReference type="PANTHER" id="PTHR42760">
    <property type="entry name" value="SHORT-CHAIN DEHYDROGENASES/REDUCTASES FAMILY MEMBER"/>
    <property type="match status" value="1"/>
</dbReference>
<organism evidence="3 4">
    <name type="scientific">Mycolicibacterium setense</name>
    <dbReference type="NCBI Taxonomy" id="431269"/>
    <lineage>
        <taxon>Bacteria</taxon>
        <taxon>Bacillati</taxon>
        <taxon>Actinomycetota</taxon>
        <taxon>Actinomycetes</taxon>
        <taxon>Mycobacteriales</taxon>
        <taxon>Mycobacteriaceae</taxon>
        <taxon>Mycolicibacterium</taxon>
    </lineage>
</organism>
<reference evidence="3 4" key="1">
    <citation type="submission" date="2014-11" db="EMBL/GenBank/DDBJ databases">
        <title>Mycobacterium setense Manresensis Genome.</title>
        <authorList>
            <person name="Rech G."/>
            <person name="Sumoy L."/>
        </authorList>
    </citation>
    <scope>NUCLEOTIDE SEQUENCE [LARGE SCALE GENOMIC DNA]</scope>
    <source>
        <strain evidence="3 4">Manresensis</strain>
    </source>
</reference>
<protein>
    <recommendedName>
        <fullName evidence="5">3-alpha-hydroxysteroid dehydrogenase</fullName>
    </recommendedName>
</protein>
<dbReference type="Gene3D" id="3.40.50.720">
    <property type="entry name" value="NAD(P)-binding Rossmann-like Domain"/>
    <property type="match status" value="1"/>
</dbReference>
<dbReference type="RefSeq" id="WP_039322824.1">
    <property type="nucleotide sequence ID" value="NZ_JACKSA010000369.1"/>
</dbReference>
<dbReference type="SUPFAM" id="SSF51735">
    <property type="entry name" value="NAD(P)-binding Rossmann-fold domains"/>
    <property type="match status" value="1"/>
</dbReference>
<evidence type="ECO:0000313" key="4">
    <source>
        <dbReference type="Proteomes" id="UP000031004"/>
    </source>
</evidence>
<dbReference type="InterPro" id="IPR020904">
    <property type="entry name" value="Sc_DH/Rdtase_CS"/>
</dbReference>
<gene>
    <name evidence="3" type="ORF">QQ44_18505</name>
</gene>
<evidence type="ECO:0000256" key="1">
    <source>
        <dbReference type="ARBA" id="ARBA00006484"/>
    </source>
</evidence>
<dbReference type="PRINTS" id="PR00080">
    <property type="entry name" value="SDRFAMILY"/>
</dbReference>
<keyword evidence="4" id="KW-1185">Reference proteome</keyword>
<sequence>MLTLAGKVAIITGGAQGMGAEHVRTFVELGAKVAIVDVLREEGRTVAKEVGAEGEFFDLDVTEPEQWTDVVDRVTNKWGPVTVLVNNAGVPGPFVHTADLTVDDYLRTIAVDQHGVFYGMRAVIPGMIDAGGGAIVNIASVAGFAHVRHVPNAAYTAAKFAVRGLTRAAAVEYAKKGVRVNCVMPGPVATPMMLNSGMEDVRKLAGSGAAMDRCAEPREVSNMVAFLASDAASFITGGDHFVDGGQAAGW</sequence>
<evidence type="ECO:0008006" key="5">
    <source>
        <dbReference type="Google" id="ProtNLM"/>
    </source>
</evidence>
<dbReference type="InterPro" id="IPR036291">
    <property type="entry name" value="NAD(P)-bd_dom_sf"/>
</dbReference>
<dbReference type="Pfam" id="PF13561">
    <property type="entry name" value="adh_short_C2"/>
    <property type="match status" value="1"/>
</dbReference>
<accession>A0ABR4YT06</accession>
<dbReference type="EMBL" id="JTLZ01000008">
    <property type="protein sequence ID" value="KHO24113.1"/>
    <property type="molecule type" value="Genomic_DNA"/>
</dbReference>
<name>A0ABR4YT06_9MYCO</name>
<proteinExistence type="inferred from homology"/>
<comment type="caution">
    <text evidence="3">The sequence shown here is derived from an EMBL/GenBank/DDBJ whole genome shotgun (WGS) entry which is preliminary data.</text>
</comment>